<evidence type="ECO:0000256" key="2">
    <source>
        <dbReference type="ARBA" id="ARBA00022490"/>
    </source>
</evidence>
<evidence type="ECO:0000259" key="13">
    <source>
        <dbReference type="Pfam" id="PF06827"/>
    </source>
</evidence>
<evidence type="ECO:0000256" key="1">
    <source>
        <dbReference type="ARBA" id="ARBA00006887"/>
    </source>
</evidence>
<dbReference type="GO" id="GO:0005829">
    <property type="term" value="C:cytosol"/>
    <property type="evidence" value="ECO:0007669"/>
    <property type="project" value="TreeGrafter"/>
</dbReference>
<keyword evidence="2 11" id="KW-0963">Cytoplasm</keyword>
<comment type="subcellular location">
    <subcellularLocation>
        <location evidence="11">Cytoplasm</location>
    </subcellularLocation>
</comment>
<feature type="binding site" evidence="11">
    <location>
        <position position="595"/>
    </location>
    <ligand>
        <name>ATP</name>
        <dbReference type="ChEBI" id="CHEBI:30616"/>
    </ligand>
</feature>
<dbReference type="InterPro" id="IPR050081">
    <property type="entry name" value="Ile-tRNA_ligase"/>
</dbReference>
<dbReference type="Pfam" id="PF06827">
    <property type="entry name" value="zf-FPG_IleRS"/>
    <property type="match status" value="1"/>
</dbReference>
<evidence type="ECO:0000256" key="4">
    <source>
        <dbReference type="ARBA" id="ARBA00022723"/>
    </source>
</evidence>
<dbReference type="CDD" id="cd00818">
    <property type="entry name" value="IleRS_core"/>
    <property type="match status" value="1"/>
</dbReference>
<dbReference type="PRINTS" id="PR00984">
    <property type="entry name" value="TRNASYNTHILE"/>
</dbReference>
<feature type="binding site" evidence="11">
    <location>
        <position position="888"/>
    </location>
    <ligand>
        <name>Zn(2+)</name>
        <dbReference type="ChEBI" id="CHEBI:29105"/>
    </ligand>
</feature>
<dbReference type="InterPro" id="IPR013155">
    <property type="entry name" value="M/V/L/I-tRNA-synth_anticd-bd"/>
</dbReference>
<dbReference type="InterPro" id="IPR033708">
    <property type="entry name" value="Anticodon_Ile_BEm"/>
</dbReference>
<feature type="domain" description="Zinc finger FPG/IleRS-type" evidence="13">
    <location>
        <begin position="882"/>
        <end position="910"/>
    </location>
</feature>
<dbReference type="InterPro" id="IPR023585">
    <property type="entry name" value="Ile-tRNA-ligase_type1"/>
</dbReference>
<dbReference type="InterPro" id="IPR001412">
    <property type="entry name" value="aa-tRNA-synth_I_CS"/>
</dbReference>
<comment type="subunit">
    <text evidence="11">Monomer.</text>
</comment>
<evidence type="ECO:0000256" key="5">
    <source>
        <dbReference type="ARBA" id="ARBA00022741"/>
    </source>
</evidence>
<keyword evidence="7 11" id="KW-0648">Protein biosynthesis</keyword>
<dbReference type="AlphaFoldDB" id="A0AA45C5Q7"/>
<comment type="caution">
    <text evidence="15">The sequence shown here is derived from an EMBL/GenBank/DDBJ whole genome shotgun (WGS) entry which is preliminary data.</text>
</comment>
<dbReference type="GO" id="GO:0002161">
    <property type="term" value="F:aminoacyl-tRNA deacylase activity"/>
    <property type="evidence" value="ECO:0007669"/>
    <property type="project" value="InterPro"/>
</dbReference>
<dbReference type="Gene3D" id="3.90.740.10">
    <property type="entry name" value="Valyl/Leucyl/Isoleucyl-tRNA synthetase, editing domain"/>
    <property type="match status" value="1"/>
</dbReference>
<evidence type="ECO:0000313" key="16">
    <source>
        <dbReference type="Proteomes" id="UP000245921"/>
    </source>
</evidence>
<evidence type="ECO:0000259" key="12">
    <source>
        <dbReference type="Pfam" id="PF00133"/>
    </source>
</evidence>
<dbReference type="SUPFAM" id="SSF47323">
    <property type="entry name" value="Anticodon-binding domain of a subclass of class I aminoacyl-tRNA synthetases"/>
    <property type="match status" value="1"/>
</dbReference>
<feature type="domain" description="Methionyl/Valyl/Leucyl/Isoleucyl-tRNA synthetase anticodon-binding" evidence="14">
    <location>
        <begin position="675"/>
        <end position="831"/>
    </location>
</feature>
<accession>A0AA45C5Q7</accession>
<feature type="short sequence motif" description="'KMSKS' region" evidence="11">
    <location>
        <begin position="592"/>
        <end position="596"/>
    </location>
</feature>
<dbReference type="NCBIfam" id="TIGR00392">
    <property type="entry name" value="ileS"/>
    <property type="match status" value="1"/>
</dbReference>
<comment type="domain">
    <text evidence="11">IleRS has two distinct active sites: one for aminoacylation and one for editing. The misactivated valine is translocated from the active site to the editing site, which sterically excludes the correctly activated isoleucine. The single editing site contains two valyl binding pockets, one specific for each substrate (Val-AMP or Val-tRNA(Ile)).</text>
</comment>
<dbReference type="FunFam" id="3.40.50.620:FF:000152">
    <property type="entry name" value="Isoleucine--tRNA ligase"/>
    <property type="match status" value="1"/>
</dbReference>
<dbReference type="Proteomes" id="UP000245921">
    <property type="component" value="Unassembled WGS sequence"/>
</dbReference>
<dbReference type="InterPro" id="IPR009008">
    <property type="entry name" value="Val/Leu/Ile-tRNA-synth_edit"/>
</dbReference>
<dbReference type="Gene3D" id="3.40.50.620">
    <property type="entry name" value="HUPs"/>
    <property type="match status" value="2"/>
</dbReference>
<comment type="catalytic activity">
    <reaction evidence="10 11">
        <text>tRNA(Ile) + L-isoleucine + ATP = L-isoleucyl-tRNA(Ile) + AMP + diphosphate</text>
        <dbReference type="Rhea" id="RHEA:11060"/>
        <dbReference type="Rhea" id="RHEA-COMP:9666"/>
        <dbReference type="Rhea" id="RHEA-COMP:9695"/>
        <dbReference type="ChEBI" id="CHEBI:30616"/>
        <dbReference type="ChEBI" id="CHEBI:33019"/>
        <dbReference type="ChEBI" id="CHEBI:58045"/>
        <dbReference type="ChEBI" id="CHEBI:78442"/>
        <dbReference type="ChEBI" id="CHEBI:78528"/>
        <dbReference type="ChEBI" id="CHEBI:456215"/>
        <dbReference type="EC" id="6.1.1.5"/>
    </reaction>
</comment>
<dbReference type="GO" id="GO:0000049">
    <property type="term" value="F:tRNA binding"/>
    <property type="evidence" value="ECO:0007669"/>
    <property type="project" value="InterPro"/>
</dbReference>
<dbReference type="Pfam" id="PF08264">
    <property type="entry name" value="Anticodon_1"/>
    <property type="match status" value="1"/>
</dbReference>
<dbReference type="Gene3D" id="1.10.730.20">
    <property type="match status" value="1"/>
</dbReference>
<dbReference type="InterPro" id="IPR009080">
    <property type="entry name" value="tRNAsynth_Ia_anticodon-bd"/>
</dbReference>
<dbReference type="PANTHER" id="PTHR42765">
    <property type="entry name" value="SOLEUCYL-TRNA SYNTHETASE"/>
    <property type="match status" value="1"/>
</dbReference>
<keyword evidence="6 11" id="KW-0067">ATP-binding</keyword>
<protein>
    <recommendedName>
        <fullName evidence="11">Isoleucine--tRNA ligase</fullName>
        <ecNumber evidence="11">6.1.1.5</ecNumber>
    </recommendedName>
    <alternativeName>
        <fullName evidence="11">Isoleucyl-tRNA synthetase</fullName>
        <shortName evidence="11">IleRS</shortName>
    </alternativeName>
</protein>
<keyword evidence="11" id="KW-0862">Zinc</keyword>
<dbReference type="SUPFAM" id="SSF50677">
    <property type="entry name" value="ValRS/IleRS/LeuRS editing domain"/>
    <property type="match status" value="1"/>
</dbReference>
<dbReference type="EMBL" id="QGGI01000014">
    <property type="protein sequence ID" value="PWJ89620.1"/>
    <property type="molecule type" value="Genomic_DNA"/>
</dbReference>
<comment type="function">
    <text evidence="9 11">Catalyzes the attachment of isoleucine to tRNA(Ile). As IleRS can inadvertently accommodate and process structurally similar amino acids such as valine, to avoid such errors it has two additional distinct tRNA(Ile)-dependent editing activities. One activity is designated as 'pretransfer' editing and involves the hydrolysis of activated Val-AMP. The other activity is designated 'posttransfer' editing and involves deacylation of mischarged Val-tRNA(Ile).</text>
</comment>
<evidence type="ECO:0000313" key="15">
    <source>
        <dbReference type="EMBL" id="PWJ89620.1"/>
    </source>
</evidence>
<dbReference type="RefSeq" id="WP_109605363.1">
    <property type="nucleotide sequence ID" value="NZ_JAMHJO010000013.1"/>
</dbReference>
<organism evidence="15 16">
    <name type="scientific">Oceanotoga teriensis</name>
    <dbReference type="NCBI Taxonomy" id="515440"/>
    <lineage>
        <taxon>Bacteria</taxon>
        <taxon>Thermotogati</taxon>
        <taxon>Thermotogota</taxon>
        <taxon>Thermotogae</taxon>
        <taxon>Petrotogales</taxon>
        <taxon>Petrotogaceae</taxon>
        <taxon>Oceanotoga</taxon>
    </lineage>
</organism>
<evidence type="ECO:0000256" key="7">
    <source>
        <dbReference type="ARBA" id="ARBA00022917"/>
    </source>
</evidence>
<evidence type="ECO:0000256" key="10">
    <source>
        <dbReference type="ARBA" id="ARBA00048359"/>
    </source>
</evidence>
<dbReference type="GO" id="GO:0008270">
    <property type="term" value="F:zinc ion binding"/>
    <property type="evidence" value="ECO:0007669"/>
    <property type="project" value="UniProtKB-UniRule"/>
</dbReference>
<dbReference type="InterPro" id="IPR014729">
    <property type="entry name" value="Rossmann-like_a/b/a_fold"/>
</dbReference>
<dbReference type="FunFam" id="1.10.730.20:FF:000001">
    <property type="entry name" value="Isoleucine--tRNA ligase"/>
    <property type="match status" value="1"/>
</dbReference>
<dbReference type="InterPro" id="IPR002300">
    <property type="entry name" value="aa-tRNA-synth_Ia"/>
</dbReference>
<dbReference type="SUPFAM" id="SSF52374">
    <property type="entry name" value="Nucleotidylyl transferase"/>
    <property type="match status" value="1"/>
</dbReference>
<gene>
    <name evidence="11" type="primary">ileS</name>
    <name evidence="15" type="ORF">C7380_11423</name>
</gene>
<feature type="short sequence motif" description="'HIGH' region" evidence="11">
    <location>
        <begin position="57"/>
        <end position="67"/>
    </location>
</feature>
<evidence type="ECO:0000256" key="9">
    <source>
        <dbReference type="ARBA" id="ARBA00025217"/>
    </source>
</evidence>
<dbReference type="EC" id="6.1.1.5" evidence="11"/>
<dbReference type="PANTHER" id="PTHR42765:SF1">
    <property type="entry name" value="ISOLEUCINE--TRNA LIGASE, MITOCHONDRIAL"/>
    <property type="match status" value="1"/>
</dbReference>
<dbReference type="InterPro" id="IPR002301">
    <property type="entry name" value="Ile-tRNA-ligase"/>
</dbReference>
<dbReference type="InterPro" id="IPR010663">
    <property type="entry name" value="Znf_FPG/IleRS"/>
</dbReference>
<keyword evidence="8 11" id="KW-0030">Aminoacyl-tRNA synthetase</keyword>
<feature type="domain" description="Aminoacyl-tRNA synthetase class Ia" evidence="12">
    <location>
        <begin position="28"/>
        <end position="631"/>
    </location>
</feature>
<keyword evidence="16" id="KW-1185">Reference proteome</keyword>
<evidence type="ECO:0000259" key="14">
    <source>
        <dbReference type="Pfam" id="PF08264"/>
    </source>
</evidence>
<feature type="binding site" evidence="11">
    <location>
        <position position="908"/>
    </location>
    <ligand>
        <name>Zn(2+)</name>
        <dbReference type="ChEBI" id="CHEBI:29105"/>
    </ligand>
</feature>
<sequence>MDYKDSLNLPKTNFKMKANLKDKEPLTLKEWRKMDLEKKVRKEKSEMPKFLLHDGPPYANGEIHMGHALNKVLKDIVIKYKTMSGHNVPYVPGWDTHGLPIEHKVTTELGEKAKHMTKLEIRKLCKKYALKHVEKQKKGFERLGIRGEWDNPYITLDPVYESGVLETLKSLVETGNVYRNKKPIYWCTECQTALAEAEVEYHDHSSPSIYVKFPFEDKNTYIIIWTTTPWTLPANVAIALHRSFDYVKVEVEGEKWIMAEALVEKVMKIAGKEKYEIVERFKGKDLENKSAKHPFIDRESKIVLADYVTLEDGTGCVHTAPGHGADDYITGLKNKLPVLSPVDYKGEFTEEAGKYEGLKIWEGNKVIIEDLKNSGYLVALQNIEHSYPHCWRCKNPIIFRATEQWFISVDHNGLREKVLDEIDKVQWIPEWGEKRFKGMVQDKPDWCISRQRAWGIPIPAIKCDECGEVTLTVEQMNHFIDIVKKEGTDSWFEKDIKELIPEGFKCPKCGGIHFTKEEDILDVWIDSGASWESVVNSREALNKYPVDLYLEGSDQHRGWFQSSMFLSVGKNGVAPYKSVLTHGFIKDEEGEKMSKSKGNGISPNDIIEKDGADLLRLWVASSDYRGDIRISFEILKQQSEVYRKFRNTLRFLLGNISDFDPNNDYVEFNDLYEIDKWAMIRLNDLIEKVTGFYENYEFYRVHHLLNNFCTTDMSSIYLDIIKDRIYTEGKKSKLRRSAQTVMYEIAMALTKMMAPILTFTAEEIYKYLPESARKYDTIQLEEWPKLNINKDENLIQKWNLILSVRDDVTKALEEKRREKFIGNSLEAKVIIEPKNEEIKEALSSTDPYLLSDVFITSQIEINNVEKGFEGEKVKVAVVKAEGEKCERCWKIDPKTGEDEQHEGTCPRCAAVLRGEREN</sequence>
<dbReference type="GO" id="GO:0004822">
    <property type="term" value="F:isoleucine-tRNA ligase activity"/>
    <property type="evidence" value="ECO:0007669"/>
    <property type="project" value="UniProtKB-UniRule"/>
</dbReference>
<keyword evidence="5 11" id="KW-0547">Nucleotide-binding</keyword>
<name>A0AA45C5Q7_9BACT</name>
<keyword evidence="4 11" id="KW-0479">Metal-binding</keyword>
<dbReference type="Gene3D" id="1.10.10.830">
    <property type="entry name" value="Ile-tRNA synthetase CP2 domain-like"/>
    <property type="match status" value="1"/>
</dbReference>
<feature type="binding site" evidence="11">
    <location>
        <position position="905"/>
    </location>
    <ligand>
        <name>Zn(2+)</name>
        <dbReference type="ChEBI" id="CHEBI:29105"/>
    </ligand>
</feature>
<evidence type="ECO:0000256" key="6">
    <source>
        <dbReference type="ARBA" id="ARBA00022840"/>
    </source>
</evidence>
<dbReference type="Pfam" id="PF00133">
    <property type="entry name" value="tRNA-synt_1"/>
    <property type="match status" value="1"/>
</dbReference>
<reference evidence="15 16" key="1">
    <citation type="submission" date="2018-05" db="EMBL/GenBank/DDBJ databases">
        <title>Genomic Encyclopedia of Type Strains, Phase IV (KMG-IV): sequencing the most valuable type-strain genomes for metagenomic binning, comparative biology and taxonomic classification.</title>
        <authorList>
            <person name="Goeker M."/>
        </authorList>
    </citation>
    <scope>NUCLEOTIDE SEQUENCE [LARGE SCALE GENOMIC DNA]</scope>
    <source>
        <strain evidence="15 16">DSM 24906</strain>
    </source>
</reference>
<feature type="binding site" evidence="11">
    <location>
        <position position="551"/>
    </location>
    <ligand>
        <name>L-isoleucyl-5'-AMP</name>
        <dbReference type="ChEBI" id="CHEBI:178002"/>
    </ligand>
</feature>
<dbReference type="HAMAP" id="MF_02002">
    <property type="entry name" value="Ile_tRNA_synth_type1"/>
    <property type="match status" value="1"/>
</dbReference>
<dbReference type="GO" id="GO:0005524">
    <property type="term" value="F:ATP binding"/>
    <property type="evidence" value="ECO:0007669"/>
    <property type="project" value="UniProtKB-UniRule"/>
</dbReference>
<evidence type="ECO:0000256" key="8">
    <source>
        <dbReference type="ARBA" id="ARBA00023146"/>
    </source>
</evidence>
<dbReference type="GO" id="GO:0006428">
    <property type="term" value="P:isoleucyl-tRNA aminoacylation"/>
    <property type="evidence" value="ECO:0007669"/>
    <property type="project" value="UniProtKB-UniRule"/>
</dbReference>
<feature type="binding site" evidence="11">
    <location>
        <position position="885"/>
    </location>
    <ligand>
        <name>Zn(2+)</name>
        <dbReference type="ChEBI" id="CHEBI:29105"/>
    </ligand>
</feature>
<dbReference type="PROSITE" id="PS00178">
    <property type="entry name" value="AA_TRNA_LIGASE_I"/>
    <property type="match status" value="1"/>
</dbReference>
<keyword evidence="3 11" id="KW-0436">Ligase</keyword>
<proteinExistence type="inferred from homology"/>
<evidence type="ECO:0000256" key="3">
    <source>
        <dbReference type="ARBA" id="ARBA00022598"/>
    </source>
</evidence>
<comment type="cofactor">
    <cofactor evidence="11">
        <name>Zn(2+)</name>
        <dbReference type="ChEBI" id="CHEBI:29105"/>
    </cofactor>
    <text evidence="11">Binds 1 zinc ion per subunit.</text>
</comment>
<comment type="similarity">
    <text evidence="1 11">Belongs to the class-I aminoacyl-tRNA synthetase family. IleS type 1 subfamily.</text>
</comment>
<evidence type="ECO:0000256" key="11">
    <source>
        <dbReference type="HAMAP-Rule" id="MF_02002"/>
    </source>
</evidence>
<dbReference type="CDD" id="cd07960">
    <property type="entry name" value="Anticodon_Ia_Ile_BEm"/>
    <property type="match status" value="1"/>
</dbReference>